<dbReference type="CDD" id="cd01310">
    <property type="entry name" value="TatD_DNAse"/>
    <property type="match status" value="1"/>
</dbReference>
<sequence length="284" mass="30840">MIDIHAHIYPPTIPTESIPALMQRAKAAGLASIVSVPETLVDARAVLRLSISYPNFLFACAGIHPAQPLRDEDGATIGVRSAVEADLEGLFDFMEENLGRLVGMGEVGLDFTPQVIQSPHNPPRLATADDVKTEQRKVLARQVKFAIQHGLPLNVHSRSAGHHAISLLEELGATKVVLHAFDGQIKYVRKAVALGYYFSVPTSAVRIPQQQAIAEEVPLEQLLLESDTPALAPEKGVSNVPSNLVVAAQEIARVKNVDLETVISQTTRNAYKLFPKIEPHRPAI</sequence>
<feature type="binding site" evidence="5">
    <location>
        <position position="7"/>
    </location>
    <ligand>
        <name>a divalent metal cation</name>
        <dbReference type="ChEBI" id="CHEBI:60240"/>
        <label>1</label>
    </ligand>
</feature>
<protein>
    <submittedName>
        <fullName evidence="6">Deoxyribonuclease tatdn3</fullName>
    </submittedName>
</protein>
<evidence type="ECO:0000256" key="3">
    <source>
        <dbReference type="ARBA" id="ARBA00022801"/>
    </source>
</evidence>
<dbReference type="SUPFAM" id="SSF51556">
    <property type="entry name" value="Metallo-dependent hydrolases"/>
    <property type="match status" value="1"/>
</dbReference>
<feature type="binding site" evidence="5">
    <location>
        <position position="227"/>
    </location>
    <ligand>
        <name>a divalent metal cation</name>
        <dbReference type="ChEBI" id="CHEBI:60240"/>
        <label>1</label>
    </ligand>
</feature>
<dbReference type="InterPro" id="IPR001130">
    <property type="entry name" value="TatD-like"/>
</dbReference>
<dbReference type="PANTHER" id="PTHR46317">
    <property type="entry name" value="HYDROLASE OF PHP SUPERFAMILY-RELATED PROTEIN"/>
    <property type="match status" value="1"/>
</dbReference>
<organism evidence="6 7">
    <name type="scientific">Actinomortierella ambigua</name>
    <dbReference type="NCBI Taxonomy" id="1343610"/>
    <lineage>
        <taxon>Eukaryota</taxon>
        <taxon>Fungi</taxon>
        <taxon>Fungi incertae sedis</taxon>
        <taxon>Mucoromycota</taxon>
        <taxon>Mortierellomycotina</taxon>
        <taxon>Mortierellomycetes</taxon>
        <taxon>Mortierellales</taxon>
        <taxon>Mortierellaceae</taxon>
        <taxon>Actinomortierella</taxon>
    </lineage>
</organism>
<feature type="binding site" evidence="5">
    <location>
        <position position="179"/>
    </location>
    <ligand>
        <name>a divalent metal cation</name>
        <dbReference type="ChEBI" id="CHEBI:60240"/>
        <label>2</label>
    </ligand>
</feature>
<dbReference type="Gene3D" id="3.20.20.140">
    <property type="entry name" value="Metal-dependent hydrolases"/>
    <property type="match status" value="1"/>
</dbReference>
<dbReference type="InterPro" id="IPR032466">
    <property type="entry name" value="Metal_Hydrolase"/>
</dbReference>
<dbReference type="EMBL" id="JAAAJB010000081">
    <property type="protein sequence ID" value="KAG0267116.1"/>
    <property type="molecule type" value="Genomic_DNA"/>
</dbReference>
<evidence type="ECO:0000256" key="1">
    <source>
        <dbReference type="ARBA" id="ARBA00009275"/>
    </source>
</evidence>
<evidence type="ECO:0000313" key="6">
    <source>
        <dbReference type="EMBL" id="KAG0267116.1"/>
    </source>
</evidence>
<name>A0A9P6UAV5_9FUNG</name>
<comment type="similarity">
    <text evidence="1">Belongs to the metallo-dependent hydrolases superfamily. TatD-type hydrolase family.</text>
</comment>
<evidence type="ECO:0000256" key="2">
    <source>
        <dbReference type="ARBA" id="ARBA00022723"/>
    </source>
</evidence>
<feature type="binding site" evidence="5">
    <location>
        <position position="106"/>
    </location>
    <ligand>
        <name>a divalent metal cation</name>
        <dbReference type="ChEBI" id="CHEBI:60240"/>
        <label>1</label>
    </ligand>
</feature>
<reference evidence="6" key="1">
    <citation type="journal article" date="2020" name="Fungal Divers.">
        <title>Resolving the Mortierellaceae phylogeny through synthesis of multi-gene phylogenetics and phylogenomics.</title>
        <authorList>
            <person name="Vandepol N."/>
            <person name="Liber J."/>
            <person name="Desiro A."/>
            <person name="Na H."/>
            <person name="Kennedy M."/>
            <person name="Barry K."/>
            <person name="Grigoriev I.V."/>
            <person name="Miller A.N."/>
            <person name="O'Donnell K."/>
            <person name="Stajich J.E."/>
            <person name="Bonito G."/>
        </authorList>
    </citation>
    <scope>NUCLEOTIDE SEQUENCE</scope>
    <source>
        <strain evidence="6">BC1065</strain>
    </source>
</reference>
<gene>
    <name evidence="6" type="primary">TATDN3</name>
    <name evidence="6" type="ORF">DFQ27_009136</name>
</gene>
<keyword evidence="7" id="KW-1185">Reference proteome</keyword>
<dbReference type="GO" id="GO:0016788">
    <property type="term" value="F:hydrolase activity, acting on ester bonds"/>
    <property type="evidence" value="ECO:0007669"/>
    <property type="project" value="InterPro"/>
</dbReference>
<proteinExistence type="inferred from homology"/>
<evidence type="ECO:0000256" key="5">
    <source>
        <dbReference type="PIRSR" id="PIRSR005902-1"/>
    </source>
</evidence>
<dbReference type="Proteomes" id="UP000807716">
    <property type="component" value="Unassembled WGS sequence"/>
</dbReference>
<dbReference type="OrthoDB" id="6079689at2759"/>
<evidence type="ECO:0000256" key="4">
    <source>
        <dbReference type="ARBA" id="ARBA00093287"/>
    </source>
</evidence>
<evidence type="ECO:0000313" key="7">
    <source>
        <dbReference type="Proteomes" id="UP000807716"/>
    </source>
</evidence>
<keyword evidence="3" id="KW-0378">Hydrolase</keyword>
<dbReference type="GO" id="GO:0046872">
    <property type="term" value="F:metal ion binding"/>
    <property type="evidence" value="ECO:0007669"/>
    <property type="project" value="UniProtKB-KW"/>
</dbReference>
<comment type="function">
    <text evidence="4">Exhibits 3'-exonuclease activities and apurinic/apyrimidinic (AP) endonuclease (in vitro). Show preferential AP endonuclease activity on double-stranded DNA substrates and 3'- exonuclease activity on single-stranded DNA.</text>
</comment>
<comment type="caution">
    <text evidence="6">The sequence shown here is derived from an EMBL/GenBank/DDBJ whole genome shotgun (WGS) entry which is preliminary data.</text>
</comment>
<feature type="binding site" evidence="5">
    <location>
        <position position="156"/>
    </location>
    <ligand>
        <name>a divalent metal cation</name>
        <dbReference type="ChEBI" id="CHEBI:60240"/>
        <label>2</label>
    </ligand>
</feature>
<dbReference type="Pfam" id="PF01026">
    <property type="entry name" value="TatD_DNase"/>
    <property type="match status" value="1"/>
</dbReference>
<accession>A0A9P6UAV5</accession>
<dbReference type="PIRSF" id="PIRSF005902">
    <property type="entry name" value="DNase_TatD"/>
    <property type="match status" value="1"/>
</dbReference>
<dbReference type="AlphaFoldDB" id="A0A9P6UAV5"/>
<feature type="binding site" evidence="5">
    <location>
        <position position="5"/>
    </location>
    <ligand>
        <name>a divalent metal cation</name>
        <dbReference type="ChEBI" id="CHEBI:60240"/>
        <label>1</label>
    </ligand>
</feature>
<keyword evidence="2 5" id="KW-0479">Metal-binding</keyword>
<dbReference type="PANTHER" id="PTHR46317:SF1">
    <property type="entry name" value="HYDROLASE, TATD FAMILY"/>
    <property type="match status" value="1"/>
</dbReference>